<evidence type="ECO:0000313" key="1">
    <source>
        <dbReference type="EMBL" id="QNT64648.1"/>
    </source>
</evidence>
<sequence length="327" mass="37641">MTDHIQGHLTAYTDLLQNDVEKISKQLKEINLLNTVNDPHAIHKGLAQLVGYQLDTNWVVAPRQYKTTDWYLLAMHRFLSLAGATGYDLLTPEDREELAMVFQQLQVPGVFQFVENPGQAGGVYFMEMGTKQKLFYWSLERQELLFNSHALTSLLVDNYLSKDIADNIRIIADLLRTFGHYLESTFGYHVDYNILETADEYLYSITQNGISEGMLDRLFVLSAESNYFMQAITNGAAMILDRDVEMRIFYDQNPQALGDKEWHFQVLDGQDSISWLDILLDYNFIGSWYLNERHNIEIASNQIIFDEGTLTVKSEVVNVEILQPRSV</sequence>
<gene>
    <name evidence="1" type="ORF">FY536_04955</name>
</gene>
<dbReference type="AlphaFoldDB" id="A0A7H1MMG2"/>
<proteinExistence type="predicted"/>
<dbReference type="RefSeq" id="WP_006844985.1">
    <property type="nucleotide sequence ID" value="NZ_CP026847.1"/>
</dbReference>
<organism evidence="1 2">
    <name type="scientific">Weissella koreensis</name>
    <dbReference type="NCBI Taxonomy" id="165096"/>
    <lineage>
        <taxon>Bacteria</taxon>
        <taxon>Bacillati</taxon>
        <taxon>Bacillota</taxon>
        <taxon>Bacilli</taxon>
        <taxon>Lactobacillales</taxon>
        <taxon>Lactobacillaceae</taxon>
        <taxon>Weissella</taxon>
    </lineage>
</organism>
<name>A0A7H1MMG2_9LACO</name>
<keyword evidence="2" id="KW-1185">Reference proteome</keyword>
<accession>A0A7H1MMG2</accession>
<protein>
    <submittedName>
        <fullName evidence="1">Uncharacterized protein</fullName>
    </submittedName>
</protein>
<dbReference type="EMBL" id="CP043431">
    <property type="protein sequence ID" value="QNT64648.1"/>
    <property type="molecule type" value="Genomic_DNA"/>
</dbReference>
<dbReference type="Proteomes" id="UP000516446">
    <property type="component" value="Chromosome"/>
</dbReference>
<evidence type="ECO:0000313" key="2">
    <source>
        <dbReference type="Proteomes" id="UP000516446"/>
    </source>
</evidence>
<reference evidence="1 2" key="1">
    <citation type="submission" date="2019-08" db="EMBL/GenBank/DDBJ databases">
        <authorList>
            <person name="Chang H.C."/>
            <person name="Mun S.Y."/>
        </authorList>
    </citation>
    <scope>NUCLEOTIDE SEQUENCE [LARGE SCALE GENOMIC DNA]</scope>
    <source>
        <strain evidence="1 2">SK</strain>
    </source>
</reference>